<dbReference type="AlphaFoldDB" id="A0A161ZLX7"/>
<organism evidence="8">
    <name type="scientific">Daucus carota subsp. sativus</name>
    <name type="common">Carrot</name>
    <dbReference type="NCBI Taxonomy" id="79200"/>
    <lineage>
        <taxon>Eukaryota</taxon>
        <taxon>Viridiplantae</taxon>
        <taxon>Streptophyta</taxon>
        <taxon>Embryophyta</taxon>
        <taxon>Tracheophyta</taxon>
        <taxon>Spermatophyta</taxon>
        <taxon>Magnoliopsida</taxon>
        <taxon>eudicotyledons</taxon>
        <taxon>Gunneridae</taxon>
        <taxon>Pentapetalae</taxon>
        <taxon>asterids</taxon>
        <taxon>campanulids</taxon>
        <taxon>Apiales</taxon>
        <taxon>Apiaceae</taxon>
        <taxon>Apioideae</taxon>
        <taxon>Scandiceae</taxon>
        <taxon>Daucinae</taxon>
        <taxon>Daucus</taxon>
        <taxon>Daucus sect. Daucus</taxon>
    </lineage>
</organism>
<dbReference type="PANTHER" id="PTHR24349">
    <property type="entry name" value="SERINE/THREONINE-PROTEIN KINASE"/>
    <property type="match status" value="1"/>
</dbReference>
<name>A0A161ZLX7_DAUCS</name>
<dbReference type="InterPro" id="IPR000719">
    <property type="entry name" value="Prot_kinase_dom"/>
</dbReference>
<dbReference type="SMART" id="SM00220">
    <property type="entry name" value="S_TKc"/>
    <property type="match status" value="1"/>
</dbReference>
<evidence type="ECO:0000259" key="7">
    <source>
        <dbReference type="PROSITE" id="PS50011"/>
    </source>
</evidence>
<keyword evidence="5" id="KW-0418">Kinase</keyword>
<keyword evidence="4" id="KW-0547">Nucleotide-binding</keyword>
<dbReference type="Gramene" id="KZM87150">
    <property type="protein sequence ID" value="KZM87150"/>
    <property type="gene ID" value="DCAR_024284"/>
</dbReference>
<evidence type="ECO:0000256" key="2">
    <source>
        <dbReference type="ARBA" id="ARBA00022527"/>
    </source>
</evidence>
<proteinExistence type="inferred from homology"/>
<evidence type="ECO:0000256" key="3">
    <source>
        <dbReference type="ARBA" id="ARBA00022679"/>
    </source>
</evidence>
<accession>A0A161ZLX7</accession>
<evidence type="ECO:0000256" key="5">
    <source>
        <dbReference type="ARBA" id="ARBA00022777"/>
    </source>
</evidence>
<evidence type="ECO:0000256" key="1">
    <source>
        <dbReference type="ARBA" id="ARBA00005354"/>
    </source>
</evidence>
<evidence type="ECO:0000313" key="8">
    <source>
        <dbReference type="EMBL" id="KZM87150.1"/>
    </source>
</evidence>
<comment type="caution">
    <text evidence="8">The sequence shown here is derived from an EMBL/GenBank/DDBJ whole genome shotgun (WGS) entry which is preliminary data.</text>
</comment>
<dbReference type="InterPro" id="IPR050205">
    <property type="entry name" value="CDPK_Ser/Thr_kinases"/>
</dbReference>
<reference evidence="8" key="1">
    <citation type="journal article" date="2016" name="Nat. Genet.">
        <title>A high-quality carrot genome assembly provides new insights into carotenoid accumulation and asterid genome evolution.</title>
        <authorList>
            <person name="Iorizzo M."/>
            <person name="Ellison S."/>
            <person name="Senalik D."/>
            <person name="Zeng P."/>
            <person name="Satapoomin P."/>
            <person name="Huang J."/>
            <person name="Bowman M."/>
            <person name="Iovene M."/>
            <person name="Sanseverino W."/>
            <person name="Cavagnaro P."/>
            <person name="Yildiz M."/>
            <person name="Macko-Podgorni A."/>
            <person name="Moranska E."/>
            <person name="Grzebelus E."/>
            <person name="Grzebelus D."/>
            <person name="Ashrafi H."/>
            <person name="Zheng Z."/>
            <person name="Cheng S."/>
            <person name="Spooner D."/>
            <person name="Van Deynze A."/>
            <person name="Simon P."/>
        </authorList>
    </citation>
    <scope>NUCLEOTIDE SEQUENCE [LARGE SCALE GENOMIC DNA]</scope>
    <source>
        <tissue evidence="8">Leaf</tissue>
    </source>
</reference>
<dbReference type="GO" id="GO:0004674">
    <property type="term" value="F:protein serine/threonine kinase activity"/>
    <property type="evidence" value="ECO:0007669"/>
    <property type="project" value="UniProtKB-KW"/>
</dbReference>
<sequence length="200" mass="22592">MDASSKKVDRIHGHSVAVKKIDKNKMILPIAIEDVNQEVRILKALSGHENVVQFSWKKTHMLCEGGELLDRILAKKSGRYTENDAARVVRQMLKAAAECHLHGLVHRDMKPEMILPIAIEDVKQEVRILKALSGHENVSLNNFLRLCEGGELLDRILTKKSGRYTENDAARVVRQMLKAAAECHLHGLVHRDMKPEVCLK</sequence>
<dbReference type="SUPFAM" id="SSF56112">
    <property type="entry name" value="Protein kinase-like (PK-like)"/>
    <property type="match status" value="2"/>
</dbReference>
<dbReference type="InterPro" id="IPR011009">
    <property type="entry name" value="Kinase-like_dom_sf"/>
</dbReference>
<keyword evidence="6" id="KW-0067">ATP-binding</keyword>
<evidence type="ECO:0000256" key="4">
    <source>
        <dbReference type="ARBA" id="ARBA00022741"/>
    </source>
</evidence>
<comment type="similarity">
    <text evidence="1">Belongs to the protein kinase superfamily. CAMK Ser/Thr protein kinase family. CaMK subfamily.</text>
</comment>
<dbReference type="Gene3D" id="1.10.510.10">
    <property type="entry name" value="Transferase(Phosphotransferase) domain 1"/>
    <property type="match status" value="2"/>
</dbReference>
<dbReference type="Pfam" id="PF00069">
    <property type="entry name" value="Pkinase"/>
    <property type="match status" value="2"/>
</dbReference>
<dbReference type="GO" id="GO:0005524">
    <property type="term" value="F:ATP binding"/>
    <property type="evidence" value="ECO:0007669"/>
    <property type="project" value="UniProtKB-KW"/>
</dbReference>
<protein>
    <recommendedName>
        <fullName evidence="7">Protein kinase domain-containing protein</fullName>
    </recommendedName>
</protein>
<gene>
    <name evidence="8" type="ORF">DCAR_024284</name>
</gene>
<dbReference type="STRING" id="79200.A0A161ZLX7"/>
<evidence type="ECO:0000256" key="6">
    <source>
        <dbReference type="ARBA" id="ARBA00022840"/>
    </source>
</evidence>
<dbReference type="PROSITE" id="PS50011">
    <property type="entry name" value="PROTEIN_KINASE_DOM"/>
    <property type="match status" value="1"/>
</dbReference>
<keyword evidence="3" id="KW-0808">Transferase</keyword>
<dbReference type="EMBL" id="LNRQ01000007">
    <property type="protein sequence ID" value="KZM87150.1"/>
    <property type="molecule type" value="Genomic_DNA"/>
</dbReference>
<keyword evidence="2" id="KW-0723">Serine/threonine-protein kinase</keyword>
<feature type="domain" description="Protein kinase" evidence="7">
    <location>
        <begin position="1"/>
        <end position="200"/>
    </location>
</feature>